<dbReference type="Gene3D" id="2.160.20.10">
    <property type="entry name" value="Single-stranded right-handed beta-helix, Pectin lyase-like"/>
    <property type="match status" value="2"/>
</dbReference>
<comment type="caution">
    <text evidence="2">The sequence shown here is derived from an EMBL/GenBank/DDBJ whole genome shotgun (WGS) entry which is preliminary data.</text>
</comment>
<dbReference type="Proteomes" id="UP000621799">
    <property type="component" value="Unassembled WGS sequence"/>
</dbReference>
<dbReference type="EMBL" id="JADEXN010000001">
    <property type="protein sequence ID" value="MBE9039177.1"/>
    <property type="molecule type" value="Genomic_DNA"/>
</dbReference>
<evidence type="ECO:0000259" key="1">
    <source>
        <dbReference type="SMART" id="SM00912"/>
    </source>
</evidence>
<organism evidence="2 3">
    <name type="scientific">Zarconia navalis LEGE 11467</name>
    <dbReference type="NCBI Taxonomy" id="1828826"/>
    <lineage>
        <taxon>Bacteria</taxon>
        <taxon>Bacillati</taxon>
        <taxon>Cyanobacteriota</taxon>
        <taxon>Cyanophyceae</taxon>
        <taxon>Oscillatoriophycideae</taxon>
        <taxon>Oscillatoriales</taxon>
        <taxon>Oscillatoriales incertae sedis</taxon>
        <taxon>Zarconia</taxon>
        <taxon>Zarconia navalis</taxon>
    </lineage>
</organism>
<dbReference type="InterPro" id="IPR012334">
    <property type="entry name" value="Pectin_lyas_fold"/>
</dbReference>
<gene>
    <name evidence="2" type="ORF">IQ235_00005</name>
</gene>
<sequence>MNTKKIDVSNLEFSIRLKLGIVLFSFSWICNPQTLLAQILPDDTLPNNSSVEIEGTLQQITRGTVAGDNLFHSFDRFNLETGSTAYFDNALTINNIIARITGGEISNIDGLIRANGTANLFLLNPAGIVFGPNAALDIGGSFVPSTAESLLFEDGSLYHAAEPHNSPLLTVSVPIGLQLGSNPGNIIARSRVALDSNPIGLAVQPTQTLRVVGGNIALEGGYLTAPDGAIDLVSGSNETVIFDAPFSSSNAPIGTIQLTQNASVNTSGLGGGRIQVRGGEIFLDRNSRFVADTFGSFDGGGIEIEGTTLRLRDGSFVSASTFGEGTSGGLSVRTDLLEITGTRPTDLLSELVAATIDPLALRDGLYSISAATGKAGNLSIETQELRAINQVGIMTTTFVAGEGGDLTLDVLGTARFDRSVVLAGTAGMGNSGNVTLSAGELRSFDNTFIGAVTSSTSQGNGGDVTIAAETIELRGVPGGQLSPGGFFSTSLGAGDSGNLRVDAGQIVVADGMQISASAAGGGRGGNLTVTAESIDLSGASEDGR</sequence>
<dbReference type="SUPFAM" id="SSF51126">
    <property type="entry name" value="Pectin lyase-like"/>
    <property type="match status" value="2"/>
</dbReference>
<dbReference type="SMART" id="SM00912">
    <property type="entry name" value="Haemagg_act"/>
    <property type="match status" value="1"/>
</dbReference>
<accession>A0A928VRZ0</accession>
<dbReference type="AlphaFoldDB" id="A0A928VRZ0"/>
<evidence type="ECO:0000313" key="2">
    <source>
        <dbReference type="EMBL" id="MBE9039177.1"/>
    </source>
</evidence>
<dbReference type="InterPro" id="IPR008638">
    <property type="entry name" value="FhaB/CdiA-like_TPS"/>
</dbReference>
<keyword evidence="3" id="KW-1185">Reference proteome</keyword>
<dbReference type="NCBIfam" id="TIGR01901">
    <property type="entry name" value="adhes_NPXG"/>
    <property type="match status" value="1"/>
</dbReference>
<proteinExistence type="predicted"/>
<dbReference type="InterPro" id="IPR011050">
    <property type="entry name" value="Pectin_lyase_fold/virulence"/>
</dbReference>
<name>A0A928VRZ0_9CYAN</name>
<reference evidence="2" key="1">
    <citation type="submission" date="2020-10" db="EMBL/GenBank/DDBJ databases">
        <authorList>
            <person name="Castelo-Branco R."/>
            <person name="Eusebio N."/>
            <person name="Adriana R."/>
            <person name="Vieira A."/>
            <person name="Brugerolle De Fraissinette N."/>
            <person name="Rezende De Castro R."/>
            <person name="Schneider M.P."/>
            <person name="Vasconcelos V."/>
            <person name="Leao P.N."/>
        </authorList>
    </citation>
    <scope>NUCLEOTIDE SEQUENCE</scope>
    <source>
        <strain evidence="2">LEGE 11467</strain>
    </source>
</reference>
<protein>
    <submittedName>
        <fullName evidence="2">Filamentous hemagglutinin N-terminal domain-containing protein</fullName>
    </submittedName>
</protein>
<dbReference type="RefSeq" id="WP_264319443.1">
    <property type="nucleotide sequence ID" value="NZ_JADEXN010000001.1"/>
</dbReference>
<feature type="domain" description="Filamentous haemagglutinin FhaB/tRNA nuclease CdiA-like TPS" evidence="1">
    <location>
        <begin position="41"/>
        <end position="153"/>
    </location>
</feature>
<evidence type="ECO:0000313" key="3">
    <source>
        <dbReference type="Proteomes" id="UP000621799"/>
    </source>
</evidence>
<dbReference type="Pfam" id="PF05860">
    <property type="entry name" value="TPS"/>
    <property type="match status" value="1"/>
</dbReference>
<feature type="non-terminal residue" evidence="2">
    <location>
        <position position="544"/>
    </location>
</feature>